<dbReference type="PROSITE" id="PS50181">
    <property type="entry name" value="FBOX"/>
    <property type="match status" value="1"/>
</dbReference>
<sequence>MGGSDDAFNGHSKYFDPILHSFLPSLLFDFVMPSIPSKSKRPRLSHLEHAIGVPHPTNFFSSRSTQVPCKVTLEIFQSLPGQDLLTMVRVNTSFRRILVSSSARFLWVRILEDDGCPRRPSWIEPSELVFFLYKAERFKCQCCRQWRGVVLNPIYIAFEWLCRVCSGKALCSQQDLGVNLPVHVYDLIPSISGHKGQTLYLKKFAHHASAHLQSGRNLGELRTQYKEVVKLARECKVWMDHRAEIQQKADMRQRWVIIQRKLFVLGFNDNDLATVSVHPLVRTVATLRDRDWTAHIYPQLKLVIDSHRRASMFANPFLDNAISDRIKGFKKFFWNVLSSLPLERRDFPDSQTVCLLPICADIIIQPDNVHVTQETFKALRSPILHDTRLWIRQQQQQLTKIFIEGRHRLLAAAHSVGLDVLLPFETRWYTGIACHELAVAQYMCLQCERRYPTARAAIRHLNNAFICRPGTAVNLNSFAFSPDRTVLLLLKLSRLLATTTADDFDFLDPTFRCLNCSDEPHVGKWRQCLSHHNSRHAQSDPKFERLPNGHPMTRAPSYENRWACARCYDNCGSSRAEVECHVREVHAIGYPKVPRDFYHCEL</sequence>
<dbReference type="RefSeq" id="XP_043007221.1">
    <property type="nucleotide sequence ID" value="XM_043154764.1"/>
</dbReference>
<dbReference type="InterPro" id="IPR036047">
    <property type="entry name" value="F-box-like_dom_sf"/>
</dbReference>
<dbReference type="EMBL" id="CM032186">
    <property type="protein sequence ID" value="KAG7090751.1"/>
    <property type="molecule type" value="Genomic_DNA"/>
</dbReference>
<dbReference type="OrthoDB" id="3068638at2759"/>
<organism evidence="2 3">
    <name type="scientific">Marasmius oreades</name>
    <name type="common">fairy-ring Marasmius</name>
    <dbReference type="NCBI Taxonomy" id="181124"/>
    <lineage>
        <taxon>Eukaryota</taxon>
        <taxon>Fungi</taxon>
        <taxon>Dikarya</taxon>
        <taxon>Basidiomycota</taxon>
        <taxon>Agaricomycotina</taxon>
        <taxon>Agaricomycetes</taxon>
        <taxon>Agaricomycetidae</taxon>
        <taxon>Agaricales</taxon>
        <taxon>Marasmiineae</taxon>
        <taxon>Marasmiaceae</taxon>
        <taxon>Marasmius</taxon>
    </lineage>
</organism>
<dbReference type="GeneID" id="66078917"/>
<name>A0A9P7US38_9AGAR</name>
<evidence type="ECO:0000259" key="1">
    <source>
        <dbReference type="PROSITE" id="PS50181"/>
    </source>
</evidence>
<protein>
    <recommendedName>
        <fullName evidence="1">F-box domain-containing protein</fullName>
    </recommendedName>
</protein>
<evidence type="ECO:0000313" key="2">
    <source>
        <dbReference type="EMBL" id="KAG7090751.1"/>
    </source>
</evidence>
<dbReference type="AlphaFoldDB" id="A0A9P7US38"/>
<dbReference type="InterPro" id="IPR001810">
    <property type="entry name" value="F-box_dom"/>
</dbReference>
<dbReference type="KEGG" id="more:E1B28_009841"/>
<keyword evidence="3" id="KW-1185">Reference proteome</keyword>
<accession>A0A9P7US38</accession>
<comment type="caution">
    <text evidence="2">The sequence shown here is derived from an EMBL/GenBank/DDBJ whole genome shotgun (WGS) entry which is preliminary data.</text>
</comment>
<evidence type="ECO:0000313" key="3">
    <source>
        <dbReference type="Proteomes" id="UP001049176"/>
    </source>
</evidence>
<proteinExistence type="predicted"/>
<reference evidence="2" key="1">
    <citation type="journal article" date="2021" name="Genome Biol. Evol.">
        <title>The assembled and annotated genome of the fairy-ring fungus Marasmius oreades.</title>
        <authorList>
            <person name="Hiltunen M."/>
            <person name="Ament-Velasquez S.L."/>
            <person name="Johannesson H."/>
        </authorList>
    </citation>
    <scope>NUCLEOTIDE SEQUENCE</scope>
    <source>
        <strain evidence="2">03SP1</strain>
    </source>
</reference>
<dbReference type="Proteomes" id="UP001049176">
    <property type="component" value="Chromosome 6"/>
</dbReference>
<dbReference type="SUPFAM" id="SSF81383">
    <property type="entry name" value="F-box domain"/>
    <property type="match status" value="1"/>
</dbReference>
<feature type="domain" description="F-box" evidence="1">
    <location>
        <begin position="61"/>
        <end position="110"/>
    </location>
</feature>
<gene>
    <name evidence="2" type="ORF">E1B28_009841</name>
</gene>